<dbReference type="InterPro" id="IPR021441">
    <property type="entry name" value="DUF3090"/>
</dbReference>
<proteinExistence type="predicted"/>
<evidence type="ECO:0000313" key="1">
    <source>
        <dbReference type="EMBL" id="KGA19368.1"/>
    </source>
</evidence>
<comment type="caution">
    <text evidence="1">The sequence shown here is derived from an EMBL/GenBank/DDBJ whole genome shotgun (WGS) entry which is preliminary data.</text>
</comment>
<evidence type="ECO:0008006" key="2">
    <source>
        <dbReference type="Google" id="ProtNLM"/>
    </source>
</evidence>
<sequence>MSRIIYEYNPVERFICGTVGAPGERAFFIQARSGTRTTSVSLEKIQAAALGDRVGAMLKEIKRANPLIAYDRLAGDNDPLEQPIFEEFRVGVIGLSFATDTELIQVELQCVTEVQAEEEELAEDDEEGAPDLLRVSLTLSQADAFAKRTAAVVGAGRLPCPFCGIPIDPNGHLCPRANGYRR</sequence>
<accession>A0A094SLG4</accession>
<reference evidence="1" key="1">
    <citation type="submission" date="2014-05" db="EMBL/GenBank/DDBJ databases">
        <title>Key roles for freshwater Actinobacteria revealed by deep metagenomic sequencing.</title>
        <authorList>
            <person name="Ghai R."/>
            <person name="Mizuno C.M."/>
            <person name="Picazo A."/>
            <person name="Camacho A."/>
            <person name="Rodriguez-Valera F."/>
        </authorList>
    </citation>
    <scope>NUCLEOTIDE SEQUENCE</scope>
</reference>
<dbReference type="EMBL" id="JNSK01000013">
    <property type="protein sequence ID" value="KGA19368.1"/>
    <property type="molecule type" value="Genomic_DNA"/>
</dbReference>
<organism evidence="1">
    <name type="scientific">freshwater metagenome</name>
    <dbReference type="NCBI Taxonomy" id="449393"/>
    <lineage>
        <taxon>unclassified sequences</taxon>
        <taxon>metagenomes</taxon>
        <taxon>ecological metagenomes</taxon>
    </lineage>
</organism>
<dbReference type="AlphaFoldDB" id="A0A094SLG4"/>
<gene>
    <name evidence="1" type="ORF">GM50_5770</name>
</gene>
<dbReference type="NCBIfam" id="TIGR03847">
    <property type="entry name" value="conserved hypothetical protein"/>
    <property type="match status" value="1"/>
</dbReference>
<dbReference type="Pfam" id="PF11290">
    <property type="entry name" value="DUF3090"/>
    <property type="match status" value="1"/>
</dbReference>
<protein>
    <recommendedName>
        <fullName evidence="2">Repeat protein (TIGR03847 family)</fullName>
    </recommendedName>
</protein>
<name>A0A094SLG4_9ZZZZ</name>